<evidence type="ECO:0000256" key="3">
    <source>
        <dbReference type="ARBA" id="ARBA00022691"/>
    </source>
</evidence>
<comment type="pathway">
    <text evidence="5">tRNA modification; tRNA-queuosine biosynthesis.</text>
</comment>
<dbReference type="InterPro" id="IPR042119">
    <property type="entry name" value="QueA_dom2"/>
</dbReference>
<dbReference type="InterPro" id="IPR042118">
    <property type="entry name" value="QueA_dom1"/>
</dbReference>
<evidence type="ECO:0000256" key="4">
    <source>
        <dbReference type="ARBA" id="ARBA00022785"/>
    </source>
</evidence>
<comment type="subunit">
    <text evidence="5">Monomer.</text>
</comment>
<evidence type="ECO:0000256" key="1">
    <source>
        <dbReference type="ARBA" id="ARBA00022490"/>
    </source>
</evidence>
<dbReference type="InterPro" id="IPR036100">
    <property type="entry name" value="QueA_sf"/>
</dbReference>
<protein>
    <recommendedName>
        <fullName evidence="5">S-adenosylmethionine:tRNA ribosyltransferase-isomerase</fullName>
        <ecNumber evidence="5">2.4.99.17</ecNumber>
    </recommendedName>
    <alternativeName>
        <fullName evidence="5">Queuosine biosynthesis protein QueA</fullName>
    </alternativeName>
</protein>
<proteinExistence type="inferred from homology"/>
<dbReference type="Gene3D" id="3.40.1780.10">
    <property type="entry name" value="QueA-like"/>
    <property type="match status" value="2"/>
</dbReference>
<dbReference type="GO" id="GO:0051075">
    <property type="term" value="F:S-adenosylmethionine:tRNA ribosyltransferase-isomerase activity"/>
    <property type="evidence" value="ECO:0007669"/>
    <property type="project" value="UniProtKB-EC"/>
</dbReference>
<keyword evidence="3 5" id="KW-0949">S-adenosyl-L-methionine</keyword>
<keyword evidence="7" id="KW-1185">Reference proteome</keyword>
<sequence>MKNLPASINLQDYTYDLPEDRIAKEPLANRSDSKLLVYKNGEISHSLFNSITDQLPPNSHLVFNDTRVIPARLFFTKETGALIEIFLLEPVAPTNEIASAMLVKKRATWKCLIGNQKKWKDGQQLTKTLTDKTSITANLVDRQNQIVELSWNNDLEFVHVVTAAGQIPLPPYINREVTYEDQERYQTIYSKFEGAVAAPTAGLHFDELVMSKMKQKGITNDYVTLHVSAGTFQPVKTENALDHNMHSEQIVITKEFVQTLIEKENIISVGTTSMRTLESLYWYGVKLMSGKNDFMIEKLYPYQHNSATLPTRKECLEIVLSYMERNSLEKITGNTEIFIVPGYQFKMCDGLITNYHLPGSTLILLVAAFIGDNWREVYKKALANDYRFLSYGDSSLLLP</sequence>
<dbReference type="GO" id="GO:0005737">
    <property type="term" value="C:cytoplasm"/>
    <property type="evidence" value="ECO:0007669"/>
    <property type="project" value="UniProtKB-SubCell"/>
</dbReference>
<gene>
    <name evidence="5" type="primary">queA</name>
    <name evidence="6" type="ORF">JR347_11675</name>
</gene>
<dbReference type="SUPFAM" id="SSF111337">
    <property type="entry name" value="QueA-like"/>
    <property type="match status" value="1"/>
</dbReference>
<comment type="catalytic activity">
    <reaction evidence="5">
        <text>7-aminomethyl-7-carbaguanosine(34) in tRNA + S-adenosyl-L-methionine = epoxyqueuosine(34) in tRNA + adenine + L-methionine + 2 H(+)</text>
        <dbReference type="Rhea" id="RHEA:32155"/>
        <dbReference type="Rhea" id="RHEA-COMP:10342"/>
        <dbReference type="Rhea" id="RHEA-COMP:18582"/>
        <dbReference type="ChEBI" id="CHEBI:15378"/>
        <dbReference type="ChEBI" id="CHEBI:16708"/>
        <dbReference type="ChEBI" id="CHEBI:57844"/>
        <dbReference type="ChEBI" id="CHEBI:59789"/>
        <dbReference type="ChEBI" id="CHEBI:82833"/>
        <dbReference type="ChEBI" id="CHEBI:194443"/>
        <dbReference type="EC" id="2.4.99.17"/>
    </reaction>
</comment>
<dbReference type="Gene3D" id="2.40.10.240">
    <property type="entry name" value="QueA-like"/>
    <property type="match status" value="1"/>
</dbReference>
<dbReference type="Pfam" id="PF02547">
    <property type="entry name" value="Queuosine_synth"/>
    <property type="match status" value="1"/>
</dbReference>
<keyword evidence="1 5" id="KW-0963">Cytoplasm</keyword>
<dbReference type="Proteomes" id="UP000662783">
    <property type="component" value="Chromosome"/>
</dbReference>
<dbReference type="KEGG" id="fuv:JR347_11675"/>
<dbReference type="GO" id="GO:0008616">
    <property type="term" value="P:tRNA queuosine(34) biosynthetic process"/>
    <property type="evidence" value="ECO:0007669"/>
    <property type="project" value="UniProtKB-UniRule"/>
</dbReference>
<dbReference type="EMBL" id="CP070608">
    <property type="protein sequence ID" value="QSE96268.1"/>
    <property type="molecule type" value="Genomic_DNA"/>
</dbReference>
<accession>A0A974WDR3</accession>
<dbReference type="HAMAP" id="MF_00113">
    <property type="entry name" value="QueA"/>
    <property type="match status" value="1"/>
</dbReference>
<dbReference type="PANTHER" id="PTHR30307:SF0">
    <property type="entry name" value="S-ADENOSYLMETHIONINE:TRNA RIBOSYLTRANSFERASE-ISOMERASE"/>
    <property type="match status" value="1"/>
</dbReference>
<evidence type="ECO:0000256" key="5">
    <source>
        <dbReference type="HAMAP-Rule" id="MF_00113"/>
    </source>
</evidence>
<organism evidence="6 7">
    <name type="scientific">Fulvivirga lutea</name>
    <dbReference type="NCBI Taxonomy" id="2810512"/>
    <lineage>
        <taxon>Bacteria</taxon>
        <taxon>Pseudomonadati</taxon>
        <taxon>Bacteroidota</taxon>
        <taxon>Cytophagia</taxon>
        <taxon>Cytophagales</taxon>
        <taxon>Fulvivirgaceae</taxon>
        <taxon>Fulvivirga</taxon>
    </lineage>
</organism>
<dbReference type="PANTHER" id="PTHR30307">
    <property type="entry name" value="S-ADENOSYLMETHIONINE:TRNA RIBOSYLTRANSFERASE-ISOMERASE"/>
    <property type="match status" value="1"/>
</dbReference>
<comment type="function">
    <text evidence="5">Transfers and isomerizes the ribose moiety from AdoMet to the 7-aminomethyl group of 7-deazaguanine (preQ1-tRNA) to give epoxyqueuosine (oQ-tRNA).</text>
</comment>
<evidence type="ECO:0000313" key="7">
    <source>
        <dbReference type="Proteomes" id="UP000662783"/>
    </source>
</evidence>
<dbReference type="RefSeq" id="WP_205720785.1">
    <property type="nucleotide sequence ID" value="NZ_CP070608.1"/>
</dbReference>
<dbReference type="InterPro" id="IPR003699">
    <property type="entry name" value="QueA"/>
</dbReference>
<reference evidence="6" key="1">
    <citation type="submission" date="2021-02" db="EMBL/GenBank/DDBJ databases">
        <title>Fulvivirga sp. S481 isolated from sea water.</title>
        <authorList>
            <person name="Bae S.S."/>
            <person name="Baek K."/>
        </authorList>
    </citation>
    <scope>NUCLEOTIDE SEQUENCE</scope>
    <source>
        <strain evidence="6">S481</strain>
    </source>
</reference>
<keyword evidence="4 5" id="KW-0671">Queuosine biosynthesis</keyword>
<comment type="similarity">
    <text evidence="5">Belongs to the QueA family.</text>
</comment>
<evidence type="ECO:0000256" key="2">
    <source>
        <dbReference type="ARBA" id="ARBA00022679"/>
    </source>
</evidence>
<comment type="subcellular location">
    <subcellularLocation>
        <location evidence="5">Cytoplasm</location>
    </subcellularLocation>
</comment>
<evidence type="ECO:0000313" key="6">
    <source>
        <dbReference type="EMBL" id="QSE96268.1"/>
    </source>
</evidence>
<keyword evidence="2 5" id="KW-0808">Transferase</keyword>
<name>A0A974WDR3_9BACT</name>
<dbReference type="EC" id="2.4.99.17" evidence="5"/>
<dbReference type="AlphaFoldDB" id="A0A974WDR3"/>